<dbReference type="EMBL" id="LCTW02000298">
    <property type="protein sequence ID" value="KXX75046.1"/>
    <property type="molecule type" value="Genomic_DNA"/>
</dbReference>
<dbReference type="AlphaFoldDB" id="A0A175VU50"/>
<dbReference type="Proteomes" id="UP000078237">
    <property type="component" value="Unassembled WGS sequence"/>
</dbReference>
<proteinExistence type="predicted"/>
<dbReference type="VEuPathDB" id="FungiDB:MMYC01_207766"/>
<dbReference type="Pfam" id="PF24864">
    <property type="entry name" value="DUF7730"/>
    <property type="match status" value="1"/>
</dbReference>
<accession>A0A175VU50</accession>
<name>A0A175VU50_9PEZI</name>
<gene>
    <name evidence="2" type="ORF">MMYC01_207766</name>
</gene>
<protein>
    <recommendedName>
        <fullName evidence="1">DUF7730 domain-containing protein</fullName>
    </recommendedName>
</protein>
<evidence type="ECO:0000313" key="2">
    <source>
        <dbReference type="EMBL" id="KXX75046.1"/>
    </source>
</evidence>
<keyword evidence="3" id="KW-1185">Reference proteome</keyword>
<sequence>MDTHQPACGRASRLWNAEAGSNPSLNAACLGRRHSSLGKTIDIGQLMQNSTNVAQKYSAFFTRLPLEMRCKIYSFVLPLHRRLWVRPALSSHAVNEDSQAVPHRVLNHFPCKTPPSDTTWTYPNGSACCLQTSPGFFTYVEIYGVQPDADSLALMQTCQQMYLETCRLWTFCFDNIETLSAFTGIACILPATEKYSSRWSRKLNAAWERELRRVDALCKKVPELGTLLLSVHKQPRFVWLENEEAVIESLKAITAAPKLKIELL</sequence>
<organism evidence="2 3">
    <name type="scientific">Madurella mycetomatis</name>
    <dbReference type="NCBI Taxonomy" id="100816"/>
    <lineage>
        <taxon>Eukaryota</taxon>
        <taxon>Fungi</taxon>
        <taxon>Dikarya</taxon>
        <taxon>Ascomycota</taxon>
        <taxon>Pezizomycotina</taxon>
        <taxon>Sordariomycetes</taxon>
        <taxon>Sordariomycetidae</taxon>
        <taxon>Sordariales</taxon>
        <taxon>Sordariales incertae sedis</taxon>
        <taxon>Madurella</taxon>
    </lineage>
</organism>
<feature type="domain" description="DUF7730" evidence="1">
    <location>
        <begin position="54"/>
        <end position="167"/>
    </location>
</feature>
<dbReference type="InterPro" id="IPR056632">
    <property type="entry name" value="DUF7730"/>
</dbReference>
<reference evidence="2 3" key="1">
    <citation type="journal article" date="2016" name="Genome Announc.">
        <title>Genome Sequence of Madurella mycetomatis mm55, Isolated from a Human Mycetoma Case in Sudan.</title>
        <authorList>
            <person name="Smit S."/>
            <person name="Derks M.F."/>
            <person name="Bervoets S."/>
            <person name="Fahal A."/>
            <person name="van Leeuwen W."/>
            <person name="van Belkum A."/>
            <person name="van de Sande W.W."/>
        </authorList>
    </citation>
    <scope>NUCLEOTIDE SEQUENCE [LARGE SCALE GENOMIC DNA]</scope>
    <source>
        <strain evidence="3">mm55</strain>
    </source>
</reference>
<dbReference type="OrthoDB" id="5227340at2759"/>
<comment type="caution">
    <text evidence="2">The sequence shown here is derived from an EMBL/GenBank/DDBJ whole genome shotgun (WGS) entry which is preliminary data.</text>
</comment>
<evidence type="ECO:0000259" key="1">
    <source>
        <dbReference type="Pfam" id="PF24864"/>
    </source>
</evidence>
<evidence type="ECO:0000313" key="3">
    <source>
        <dbReference type="Proteomes" id="UP000078237"/>
    </source>
</evidence>